<dbReference type="InterPro" id="IPR000286">
    <property type="entry name" value="HDACs"/>
</dbReference>
<dbReference type="Pfam" id="PF00850">
    <property type="entry name" value="Hist_deacetyl"/>
    <property type="match status" value="1"/>
</dbReference>
<feature type="domain" description="Histone deacetylase" evidence="10">
    <location>
        <begin position="29"/>
        <end position="278"/>
    </location>
</feature>
<dbReference type="AlphaFoldDB" id="A0A8H6I2M8"/>
<dbReference type="GO" id="GO:0005634">
    <property type="term" value="C:nucleus"/>
    <property type="evidence" value="ECO:0007669"/>
    <property type="project" value="UniProtKB-SubCell"/>
</dbReference>
<dbReference type="PRINTS" id="PR01270">
    <property type="entry name" value="HDASUPER"/>
</dbReference>
<evidence type="ECO:0000313" key="11">
    <source>
        <dbReference type="EMBL" id="KAF6757783.1"/>
    </source>
</evidence>
<dbReference type="InterPro" id="IPR037138">
    <property type="entry name" value="His_deacetylse_dom_sf"/>
</dbReference>
<evidence type="ECO:0000256" key="9">
    <source>
        <dbReference type="ARBA" id="ARBA00023242"/>
    </source>
</evidence>
<evidence type="ECO:0000256" key="7">
    <source>
        <dbReference type="ARBA" id="ARBA00023015"/>
    </source>
</evidence>
<evidence type="ECO:0000259" key="10">
    <source>
        <dbReference type="Pfam" id="PF00850"/>
    </source>
</evidence>
<dbReference type="InterPro" id="IPR023801">
    <property type="entry name" value="His_deacetylse_dom"/>
</dbReference>
<dbReference type="EMBL" id="JACGCI010000021">
    <property type="protein sequence ID" value="KAF6757783.1"/>
    <property type="molecule type" value="Genomic_DNA"/>
</dbReference>
<dbReference type="OrthoDB" id="73273at2759"/>
<keyword evidence="4" id="KW-0678">Repressor</keyword>
<dbReference type="Proteomes" id="UP000521943">
    <property type="component" value="Unassembled WGS sequence"/>
</dbReference>
<evidence type="ECO:0000313" key="12">
    <source>
        <dbReference type="Proteomes" id="UP000521943"/>
    </source>
</evidence>
<evidence type="ECO:0000256" key="1">
    <source>
        <dbReference type="ARBA" id="ARBA00004123"/>
    </source>
</evidence>
<evidence type="ECO:0000256" key="3">
    <source>
        <dbReference type="ARBA" id="ARBA00012111"/>
    </source>
</evidence>
<name>A0A8H6I2M8_9AGAR</name>
<comment type="similarity">
    <text evidence="2">Belongs to the histone deacetylase family. HD type 1 subfamily.</text>
</comment>
<dbReference type="GO" id="GO:0031507">
    <property type="term" value="P:heterochromatin formation"/>
    <property type="evidence" value="ECO:0007669"/>
    <property type="project" value="TreeGrafter"/>
</dbReference>
<sequence>MPAPNKRPQLEDSESNRLLALEFGLEDASEQSGDCPIFPGLSDYVQLVGGATLTAAETLKTGFAEVAIAWDGGRCAWILITSHCTTARKSKASGFCYVADCTLALLSLKRPTPDIPKPRIMYIDLDLHFSDGVSESFHSPNSTGSSQILTFSIHHTSPGFFPVSPLAALPTPSSGSFDPFTLSIPLQQGASSATFPRIYSLLNRAREIFNPDYVVLQCGVDSLAGDPYAVFNWNIGGEGSMGWYVDKIVNEWPGRKLLLGGGGYNSPNAARAWAYFTSIATGSPLDLDTEIPDHSAFPQYAPSFTLDVQAGFMQDTNTPEYLQSIEDAYVDILAALKFRLS</sequence>
<dbReference type="InterPro" id="IPR023696">
    <property type="entry name" value="Ureohydrolase_dom_sf"/>
</dbReference>
<comment type="subcellular location">
    <subcellularLocation>
        <location evidence="1">Nucleus</location>
    </subcellularLocation>
</comment>
<reference evidence="11 12" key="1">
    <citation type="submission" date="2020-07" db="EMBL/GenBank/DDBJ databases">
        <title>Comparative genomics of pyrophilous fungi reveals a link between fire events and developmental genes.</title>
        <authorList>
            <consortium name="DOE Joint Genome Institute"/>
            <person name="Steindorff A.S."/>
            <person name="Carver A."/>
            <person name="Calhoun S."/>
            <person name="Stillman K."/>
            <person name="Liu H."/>
            <person name="Lipzen A."/>
            <person name="Pangilinan J."/>
            <person name="Labutti K."/>
            <person name="Bruns T.D."/>
            <person name="Grigoriev I.V."/>
        </authorList>
    </citation>
    <scope>NUCLEOTIDE SEQUENCE [LARGE SCALE GENOMIC DNA]</scope>
    <source>
        <strain evidence="11 12">CBS 144469</strain>
    </source>
</reference>
<evidence type="ECO:0000256" key="8">
    <source>
        <dbReference type="ARBA" id="ARBA00023163"/>
    </source>
</evidence>
<keyword evidence="8" id="KW-0804">Transcription</keyword>
<gene>
    <name evidence="11" type="ORF">DFP72DRAFT_845707</name>
</gene>
<evidence type="ECO:0000256" key="2">
    <source>
        <dbReference type="ARBA" id="ARBA00006457"/>
    </source>
</evidence>
<dbReference type="SUPFAM" id="SSF52768">
    <property type="entry name" value="Arginase/deacetylase"/>
    <property type="match status" value="1"/>
</dbReference>
<dbReference type="PANTHER" id="PTHR10625">
    <property type="entry name" value="HISTONE DEACETYLASE HDAC1-RELATED"/>
    <property type="match status" value="1"/>
</dbReference>
<dbReference type="Gene3D" id="3.40.800.20">
    <property type="entry name" value="Histone deacetylase domain"/>
    <property type="match status" value="1"/>
</dbReference>
<accession>A0A8H6I2M8</accession>
<dbReference type="PANTHER" id="PTHR10625:SF14">
    <property type="entry name" value="HISTONE DEACETYLASE 8"/>
    <property type="match status" value="1"/>
</dbReference>
<protein>
    <recommendedName>
        <fullName evidence="3">histone deacetylase</fullName>
        <ecNumber evidence="3">3.5.1.98</ecNumber>
    </recommendedName>
</protein>
<keyword evidence="6" id="KW-0156">Chromatin regulator</keyword>
<dbReference type="GO" id="GO:0141221">
    <property type="term" value="F:histone deacetylase activity, hydrolytic mechanism"/>
    <property type="evidence" value="ECO:0007669"/>
    <property type="project" value="UniProtKB-EC"/>
</dbReference>
<dbReference type="EC" id="3.5.1.98" evidence="3"/>
<evidence type="ECO:0000256" key="4">
    <source>
        <dbReference type="ARBA" id="ARBA00022491"/>
    </source>
</evidence>
<keyword evidence="5" id="KW-0378">Hydrolase</keyword>
<evidence type="ECO:0000256" key="6">
    <source>
        <dbReference type="ARBA" id="ARBA00022853"/>
    </source>
</evidence>
<keyword evidence="9" id="KW-0539">Nucleus</keyword>
<proteinExistence type="inferred from homology"/>
<comment type="caution">
    <text evidence="11">The sequence shown here is derived from an EMBL/GenBank/DDBJ whole genome shotgun (WGS) entry which is preliminary data.</text>
</comment>
<organism evidence="11 12">
    <name type="scientific">Ephemerocybe angulata</name>
    <dbReference type="NCBI Taxonomy" id="980116"/>
    <lineage>
        <taxon>Eukaryota</taxon>
        <taxon>Fungi</taxon>
        <taxon>Dikarya</taxon>
        <taxon>Basidiomycota</taxon>
        <taxon>Agaricomycotina</taxon>
        <taxon>Agaricomycetes</taxon>
        <taxon>Agaricomycetidae</taxon>
        <taxon>Agaricales</taxon>
        <taxon>Agaricineae</taxon>
        <taxon>Psathyrellaceae</taxon>
        <taxon>Ephemerocybe</taxon>
    </lineage>
</organism>
<evidence type="ECO:0000256" key="5">
    <source>
        <dbReference type="ARBA" id="ARBA00022801"/>
    </source>
</evidence>
<keyword evidence="12" id="KW-1185">Reference proteome</keyword>
<keyword evidence="7" id="KW-0805">Transcription regulation</keyword>